<keyword evidence="2" id="KW-1185">Reference proteome</keyword>
<sequence length="163" mass="18061">MSVTLYCDIPAACYCEGRQERVCSPRLVKKTRCRTSPKITNSVETQGREELSLRTANPGGQRHWEPKHAAVVHTAALLSESASGPTRTATREFLGRFVCLGSWGAPHGRLKCFMKAREGKGFRRNVEREASPAVRTADVAILRTARAEVEGRFLSVIPYDCDP</sequence>
<accession>A0A8J9Z2U3</accession>
<evidence type="ECO:0000313" key="1">
    <source>
        <dbReference type="EMBL" id="CAH1246130.1"/>
    </source>
</evidence>
<evidence type="ECO:0000313" key="2">
    <source>
        <dbReference type="Proteomes" id="UP000838412"/>
    </source>
</evidence>
<dbReference type="Proteomes" id="UP000838412">
    <property type="component" value="Chromosome 15"/>
</dbReference>
<organism evidence="1 2">
    <name type="scientific">Branchiostoma lanceolatum</name>
    <name type="common">Common lancelet</name>
    <name type="synonym">Amphioxus lanceolatum</name>
    <dbReference type="NCBI Taxonomy" id="7740"/>
    <lineage>
        <taxon>Eukaryota</taxon>
        <taxon>Metazoa</taxon>
        <taxon>Chordata</taxon>
        <taxon>Cephalochordata</taxon>
        <taxon>Leptocardii</taxon>
        <taxon>Amphioxiformes</taxon>
        <taxon>Branchiostomatidae</taxon>
        <taxon>Branchiostoma</taxon>
    </lineage>
</organism>
<name>A0A8J9Z2U3_BRALA</name>
<protein>
    <submittedName>
        <fullName evidence="1">Hypp7659 protein</fullName>
    </submittedName>
</protein>
<gene>
    <name evidence="1" type="primary">Hypp7659</name>
    <name evidence="1" type="ORF">BLAG_LOCUS8250</name>
</gene>
<proteinExistence type="predicted"/>
<dbReference type="EMBL" id="OV696700">
    <property type="protein sequence ID" value="CAH1246130.1"/>
    <property type="molecule type" value="Genomic_DNA"/>
</dbReference>
<dbReference type="AlphaFoldDB" id="A0A8J9Z2U3"/>
<reference evidence="1" key="1">
    <citation type="submission" date="2022-01" db="EMBL/GenBank/DDBJ databases">
        <authorList>
            <person name="Braso-Vives M."/>
        </authorList>
    </citation>
    <scope>NUCLEOTIDE SEQUENCE</scope>
</reference>